<dbReference type="EMBL" id="VDFU01000001">
    <property type="protein sequence ID" value="TNC53034.1"/>
    <property type="molecule type" value="Genomic_DNA"/>
</dbReference>
<evidence type="ECO:0000313" key="4">
    <source>
        <dbReference type="Proteomes" id="UP000305887"/>
    </source>
</evidence>
<comment type="caution">
    <text evidence="3">The sequence shown here is derived from an EMBL/GenBank/DDBJ whole genome shotgun (WGS) entry which is preliminary data.</text>
</comment>
<sequence>MAEFEPSATVRLTFDSQASTPGVKGPQHNASCVIHADDTLFLACDEGATLERLLRHGQGFAGHRRIRLGELIDLPGGSDSEMDIEGLSIEGDWLWVVGSQSLKRKKLHARGQADVPLAKLARVDWQPNRQFLGRFPLVRHEGGLWPVAQDGERRAMHLKFRGRGQLRRWLAKDPHLAPFLEIPSKENGLDVEGIATRGDRVWLGLRGPVLGRRAVILELELRPTRKGHLKASRIDGQARLRKHLVDTNGEGIRDMKWDGDDLLLITGPVLSGRGPTSIRRLPGFARQLERGVVGPEEVTLACDLPDRGEVDHPEGLTRWDGTDWLVVHDSPDPKRVSNEPPSLDAEVWTLR</sequence>
<dbReference type="InterPro" id="IPR022060">
    <property type="entry name" value="DUF3616"/>
</dbReference>
<organism evidence="3 4">
    <name type="scientific">Rubellimicrobium rubrum</name>
    <dbReference type="NCBI Taxonomy" id="2585369"/>
    <lineage>
        <taxon>Bacteria</taxon>
        <taxon>Pseudomonadati</taxon>
        <taxon>Pseudomonadota</taxon>
        <taxon>Alphaproteobacteria</taxon>
        <taxon>Rhodobacterales</taxon>
        <taxon>Roseobacteraceae</taxon>
        <taxon>Rubellimicrobium</taxon>
    </lineage>
</organism>
<protein>
    <submittedName>
        <fullName evidence="3">DUF3616 domain-containing protein</fullName>
    </submittedName>
</protein>
<keyword evidence="4" id="KW-1185">Reference proteome</keyword>
<reference evidence="3 4" key="1">
    <citation type="submission" date="2019-06" db="EMBL/GenBank/DDBJ databases">
        <title>YIM 131921 draft genome.</title>
        <authorList>
            <person name="Jiang L."/>
        </authorList>
    </citation>
    <scope>NUCLEOTIDE SEQUENCE [LARGE SCALE GENOMIC DNA]</scope>
    <source>
        <strain evidence="3 4">YIM 131921</strain>
    </source>
</reference>
<dbReference type="Pfam" id="PF12275">
    <property type="entry name" value="DUF3616"/>
    <property type="match status" value="1"/>
</dbReference>
<name>A0A5C4N2X4_9RHOB</name>
<feature type="region of interest" description="Disordered" evidence="1">
    <location>
        <begin position="330"/>
        <end position="351"/>
    </location>
</feature>
<accession>A0A5C4N2X4</accession>
<evidence type="ECO:0000256" key="1">
    <source>
        <dbReference type="SAM" id="MobiDB-lite"/>
    </source>
</evidence>
<dbReference type="RefSeq" id="WP_139074958.1">
    <property type="nucleotide sequence ID" value="NZ_VDFU01000001.1"/>
</dbReference>
<gene>
    <name evidence="3" type="ORF">FHG66_01745</name>
</gene>
<dbReference type="AlphaFoldDB" id="A0A5C4N2X4"/>
<dbReference type="OrthoDB" id="423529at2"/>
<proteinExistence type="predicted"/>
<dbReference type="Proteomes" id="UP000305887">
    <property type="component" value="Unassembled WGS sequence"/>
</dbReference>
<evidence type="ECO:0000313" key="3">
    <source>
        <dbReference type="EMBL" id="TNC53034.1"/>
    </source>
</evidence>
<feature type="domain" description="DUF3616" evidence="2">
    <location>
        <begin position="29"/>
        <end position="339"/>
    </location>
</feature>
<evidence type="ECO:0000259" key="2">
    <source>
        <dbReference type="Pfam" id="PF12275"/>
    </source>
</evidence>